<evidence type="ECO:0000313" key="1">
    <source>
        <dbReference type="EMBL" id="KKW13211.1"/>
    </source>
</evidence>
<evidence type="ECO:0000313" key="2">
    <source>
        <dbReference type="Proteomes" id="UP000034588"/>
    </source>
</evidence>
<accession>A0A0G1W382</accession>
<protein>
    <recommendedName>
        <fullName evidence="3">Mor transcription activator domain-containing protein</fullName>
    </recommendedName>
</protein>
<reference evidence="1 2" key="1">
    <citation type="journal article" date="2015" name="Nature">
        <title>rRNA introns, odd ribosomes, and small enigmatic genomes across a large radiation of phyla.</title>
        <authorList>
            <person name="Brown C.T."/>
            <person name="Hug L.A."/>
            <person name="Thomas B.C."/>
            <person name="Sharon I."/>
            <person name="Castelle C.J."/>
            <person name="Singh A."/>
            <person name="Wilkins M.J."/>
            <person name="Williams K.H."/>
            <person name="Banfield J.F."/>
        </authorList>
    </citation>
    <scope>NUCLEOTIDE SEQUENCE [LARGE SCALE GENOMIC DNA]</scope>
</reference>
<proteinExistence type="predicted"/>
<organism evidence="1 2">
    <name type="scientific">Candidatus Gottesmanbacteria bacterium GW2011_GWB1_49_7</name>
    <dbReference type="NCBI Taxonomy" id="1618448"/>
    <lineage>
        <taxon>Bacteria</taxon>
        <taxon>Candidatus Gottesmaniibacteriota</taxon>
    </lineage>
</organism>
<sequence>MPHARKVYDAVISCGVSLSPVTMTSRRVVQVIRDRYRGGESVTSLARDYGLSIRRIRIVIQTVRKGR</sequence>
<dbReference type="EMBL" id="LCQD01000003">
    <property type="protein sequence ID" value="KKW13211.1"/>
    <property type="molecule type" value="Genomic_DNA"/>
</dbReference>
<dbReference type="Proteomes" id="UP000034588">
    <property type="component" value="Unassembled WGS sequence"/>
</dbReference>
<evidence type="ECO:0008006" key="3">
    <source>
        <dbReference type="Google" id="ProtNLM"/>
    </source>
</evidence>
<dbReference type="Gene3D" id="1.10.10.60">
    <property type="entry name" value="Homeodomain-like"/>
    <property type="match status" value="1"/>
</dbReference>
<name>A0A0G1W382_9BACT</name>
<gene>
    <name evidence="1" type="ORF">UY48_C0003G0033</name>
</gene>
<dbReference type="AlphaFoldDB" id="A0A0G1W382"/>
<comment type="caution">
    <text evidence="1">The sequence shown here is derived from an EMBL/GenBank/DDBJ whole genome shotgun (WGS) entry which is preliminary data.</text>
</comment>